<dbReference type="PROSITE" id="PS51873">
    <property type="entry name" value="TRIAD"/>
    <property type="match status" value="1"/>
</dbReference>
<evidence type="ECO:0000256" key="5">
    <source>
        <dbReference type="ARBA" id="ARBA00022771"/>
    </source>
</evidence>
<proteinExistence type="predicted"/>
<dbReference type="eggNOG" id="KOG1815">
    <property type="taxonomic scope" value="Eukaryota"/>
</dbReference>
<dbReference type="Gene3D" id="1.20.120.1750">
    <property type="match status" value="1"/>
</dbReference>
<dbReference type="InterPro" id="IPR017907">
    <property type="entry name" value="Znf_RING_CS"/>
</dbReference>
<dbReference type="InterPro" id="IPR051628">
    <property type="entry name" value="LUBAC_E3_Ligases"/>
</dbReference>
<evidence type="ECO:0000313" key="12">
    <source>
        <dbReference type="Proteomes" id="UP000001593"/>
    </source>
</evidence>
<sequence>MQLILNQEEFDCAICFTEVPPGEGVVLRECLHRFCIDCLREHIRNCTDPEVQCPYQDEQFACHFIITAQEIKALLSEEDFNKFLNRSLATAESQAANSFHCKTPNCPGWCLYEDNVNTFHCEVCSKVNCLTCKAIHFPEMNCREYQQDIQRRALNDDAAKQTQLYLEDMIKKGDAMRCPQCQIILLKKDGCDWMRCSMCRMEICWATRGPRWGPQGVGDTTAGCKCRVGGRKCHPNCRNCH</sequence>
<evidence type="ECO:0000256" key="7">
    <source>
        <dbReference type="ARBA" id="ARBA00022833"/>
    </source>
</evidence>
<evidence type="ECO:0000313" key="11">
    <source>
        <dbReference type="EMBL" id="EDO39228.1"/>
    </source>
</evidence>
<feature type="domain" description="RING-type" evidence="9">
    <location>
        <begin position="12"/>
        <end position="54"/>
    </location>
</feature>
<dbReference type="InterPro" id="IPR013083">
    <property type="entry name" value="Znf_RING/FYVE/PHD"/>
</dbReference>
<dbReference type="InterPro" id="IPR047558">
    <property type="entry name" value="BRcat_RBR_HOIL1"/>
</dbReference>
<name>A7SAP2_NEMVE</name>
<evidence type="ECO:0000256" key="6">
    <source>
        <dbReference type="ARBA" id="ARBA00022786"/>
    </source>
</evidence>
<keyword evidence="4" id="KW-0677">Repeat</keyword>
<dbReference type="InterPro" id="IPR018957">
    <property type="entry name" value="Znf_C3HC4_RING-type"/>
</dbReference>
<dbReference type="InterPro" id="IPR047557">
    <property type="entry name" value="Rcat_RBR_HOIL1"/>
</dbReference>
<evidence type="ECO:0000256" key="2">
    <source>
        <dbReference type="ARBA" id="ARBA00022679"/>
    </source>
</evidence>
<organism evidence="11 12">
    <name type="scientific">Nematostella vectensis</name>
    <name type="common">Starlet sea anemone</name>
    <dbReference type="NCBI Taxonomy" id="45351"/>
    <lineage>
        <taxon>Eukaryota</taxon>
        <taxon>Metazoa</taxon>
        <taxon>Cnidaria</taxon>
        <taxon>Anthozoa</taxon>
        <taxon>Hexacorallia</taxon>
        <taxon>Actiniaria</taxon>
        <taxon>Edwardsiidae</taxon>
        <taxon>Nematostella</taxon>
    </lineage>
</organism>
<keyword evidence="2" id="KW-0808">Transferase</keyword>
<evidence type="ECO:0008006" key="13">
    <source>
        <dbReference type="Google" id="ProtNLM"/>
    </source>
</evidence>
<dbReference type="InterPro" id="IPR044066">
    <property type="entry name" value="TRIAD_supradom"/>
</dbReference>
<dbReference type="PANTHER" id="PTHR22770:SF13">
    <property type="entry name" value="RING-TYPE DOMAIN-CONTAINING PROTEIN"/>
    <property type="match status" value="1"/>
</dbReference>
<dbReference type="CDD" id="cd20358">
    <property type="entry name" value="Rcat_RBR_HOIL1"/>
    <property type="match status" value="1"/>
</dbReference>
<dbReference type="InterPro" id="IPR047559">
    <property type="entry name" value="HOIL1_RBR_mRING-HC-C3HC3D"/>
</dbReference>
<dbReference type="GO" id="GO:0008270">
    <property type="term" value="F:zinc ion binding"/>
    <property type="evidence" value="ECO:0007669"/>
    <property type="project" value="UniProtKB-KW"/>
</dbReference>
<dbReference type="GO" id="GO:0016740">
    <property type="term" value="F:transferase activity"/>
    <property type="evidence" value="ECO:0007669"/>
    <property type="project" value="UniProtKB-KW"/>
</dbReference>
<accession>A7SAP2</accession>
<keyword evidence="12" id="KW-1185">Reference proteome</keyword>
<dbReference type="PROSITE" id="PS50089">
    <property type="entry name" value="ZF_RING_2"/>
    <property type="match status" value="1"/>
</dbReference>
<dbReference type="FunFam" id="3.30.40.10:FF:000137">
    <property type="entry name" value="RanBP-type and C3HC4-type zinc finger-containing protein 1"/>
    <property type="match status" value="1"/>
</dbReference>
<dbReference type="SUPFAM" id="SSF57850">
    <property type="entry name" value="RING/U-box"/>
    <property type="match status" value="3"/>
</dbReference>
<dbReference type="PROSITE" id="PS00518">
    <property type="entry name" value="ZF_RING_1"/>
    <property type="match status" value="1"/>
</dbReference>
<dbReference type="HOGENOM" id="CLU_074675_0_0_1"/>
<dbReference type="InParanoid" id="A7SAP2"/>
<gene>
    <name evidence="11" type="ORF">NEMVEDRAFT_v1g235198</name>
</gene>
<dbReference type="Proteomes" id="UP000001593">
    <property type="component" value="Unassembled WGS sequence"/>
</dbReference>
<evidence type="ECO:0000259" key="10">
    <source>
        <dbReference type="PROSITE" id="PS51873"/>
    </source>
</evidence>
<dbReference type="CDD" id="cd20345">
    <property type="entry name" value="BRcat_RBR_HOIL1"/>
    <property type="match status" value="1"/>
</dbReference>
<feature type="domain" description="RING-type" evidence="10">
    <location>
        <begin position="8"/>
        <end position="237"/>
    </location>
</feature>
<evidence type="ECO:0000256" key="4">
    <source>
        <dbReference type="ARBA" id="ARBA00022737"/>
    </source>
</evidence>
<evidence type="ECO:0000256" key="3">
    <source>
        <dbReference type="ARBA" id="ARBA00022723"/>
    </source>
</evidence>
<dbReference type="STRING" id="45351.A7SAP2"/>
<protein>
    <recommendedName>
        <fullName evidence="13">RanBP-type and C3HC4-type zinc finger-containing protein 1</fullName>
    </recommendedName>
</protein>
<keyword evidence="3" id="KW-0479">Metal-binding</keyword>
<reference evidence="11 12" key="1">
    <citation type="journal article" date="2007" name="Science">
        <title>Sea anemone genome reveals ancestral eumetazoan gene repertoire and genomic organization.</title>
        <authorList>
            <person name="Putnam N.H."/>
            <person name="Srivastava M."/>
            <person name="Hellsten U."/>
            <person name="Dirks B."/>
            <person name="Chapman J."/>
            <person name="Salamov A."/>
            <person name="Terry A."/>
            <person name="Shapiro H."/>
            <person name="Lindquist E."/>
            <person name="Kapitonov V.V."/>
            <person name="Jurka J."/>
            <person name="Genikhovich G."/>
            <person name="Grigoriev I.V."/>
            <person name="Lucas S.M."/>
            <person name="Steele R.E."/>
            <person name="Finnerty J.R."/>
            <person name="Technau U."/>
            <person name="Martindale M.Q."/>
            <person name="Rokhsar D.S."/>
        </authorList>
    </citation>
    <scope>NUCLEOTIDE SEQUENCE [LARGE SCALE GENOMIC DNA]</scope>
    <source>
        <strain evidence="12">CH2 X CH6</strain>
    </source>
</reference>
<keyword evidence="6" id="KW-0833">Ubl conjugation pathway</keyword>
<dbReference type="PANTHER" id="PTHR22770">
    <property type="entry name" value="UBIQUITIN CONJUGATING ENZYME 7 INTERACTING PROTEIN-RELATED"/>
    <property type="match status" value="1"/>
</dbReference>
<dbReference type="PhylomeDB" id="A7SAP2"/>
<keyword evidence="5 8" id="KW-0863">Zinc-finger</keyword>
<evidence type="ECO:0000256" key="8">
    <source>
        <dbReference type="PROSITE-ProRule" id="PRU00175"/>
    </source>
</evidence>
<keyword evidence="7" id="KW-0862">Zinc</keyword>
<dbReference type="CDD" id="cd16633">
    <property type="entry name" value="mRING-HC-C3HC3D_RBR_HOIL1"/>
    <property type="match status" value="1"/>
</dbReference>
<comment type="pathway">
    <text evidence="1">Protein modification; protein ubiquitination.</text>
</comment>
<dbReference type="OMA" id="DINCPEC"/>
<dbReference type="FunFam" id="1.20.120.1750:FF:000026">
    <property type="entry name" value="RANBP2-type and C3HC4-type zinc finger containing 1"/>
    <property type="match status" value="1"/>
</dbReference>
<evidence type="ECO:0000259" key="9">
    <source>
        <dbReference type="PROSITE" id="PS50089"/>
    </source>
</evidence>
<dbReference type="AlphaFoldDB" id="A7SAP2"/>
<evidence type="ECO:0000256" key="1">
    <source>
        <dbReference type="ARBA" id="ARBA00004906"/>
    </source>
</evidence>
<dbReference type="EMBL" id="DS469610">
    <property type="protein sequence ID" value="EDO39228.1"/>
    <property type="molecule type" value="Genomic_DNA"/>
</dbReference>
<dbReference type="InterPro" id="IPR001841">
    <property type="entry name" value="Znf_RING"/>
</dbReference>
<dbReference type="Pfam" id="PF00097">
    <property type="entry name" value="zf-C3HC4"/>
    <property type="match status" value="1"/>
</dbReference>
<dbReference type="Gene3D" id="3.30.40.10">
    <property type="entry name" value="Zinc/RING finger domain, C3HC4 (zinc finger)"/>
    <property type="match status" value="1"/>
</dbReference>